<gene>
    <name evidence="3" type="ORF">LCGC14_1669880</name>
</gene>
<comment type="caution">
    <text evidence="3">The sequence shown here is derived from an EMBL/GenBank/DDBJ whole genome shotgun (WGS) entry which is preliminary data.</text>
</comment>
<dbReference type="InterPro" id="IPR013216">
    <property type="entry name" value="Methyltransf_11"/>
</dbReference>
<keyword evidence="1" id="KW-0812">Transmembrane</keyword>
<dbReference type="InterPro" id="IPR029063">
    <property type="entry name" value="SAM-dependent_MTases_sf"/>
</dbReference>
<dbReference type="PANTHER" id="PTHR45036:SF1">
    <property type="entry name" value="METHYLTRANSFERASE LIKE 7A"/>
    <property type="match status" value="1"/>
</dbReference>
<feature type="transmembrane region" description="Helical" evidence="1">
    <location>
        <begin position="24"/>
        <end position="43"/>
    </location>
</feature>
<evidence type="ECO:0000256" key="1">
    <source>
        <dbReference type="SAM" id="Phobius"/>
    </source>
</evidence>
<reference evidence="3" key="1">
    <citation type="journal article" date="2015" name="Nature">
        <title>Complex archaea that bridge the gap between prokaryotes and eukaryotes.</title>
        <authorList>
            <person name="Spang A."/>
            <person name="Saw J.H."/>
            <person name="Jorgensen S.L."/>
            <person name="Zaremba-Niedzwiedzka K."/>
            <person name="Martijn J."/>
            <person name="Lind A.E."/>
            <person name="van Eijk R."/>
            <person name="Schleper C."/>
            <person name="Guy L."/>
            <person name="Ettema T.J."/>
        </authorList>
    </citation>
    <scope>NUCLEOTIDE SEQUENCE</scope>
</reference>
<dbReference type="PANTHER" id="PTHR45036">
    <property type="entry name" value="METHYLTRANSFERASE LIKE 7B"/>
    <property type="match status" value="1"/>
</dbReference>
<keyword evidence="1" id="KW-1133">Transmembrane helix</keyword>
<dbReference type="CDD" id="cd02440">
    <property type="entry name" value="AdoMet_MTases"/>
    <property type="match status" value="1"/>
</dbReference>
<feature type="non-terminal residue" evidence="3">
    <location>
        <position position="340"/>
    </location>
</feature>
<name>A0A0F9KRP7_9ZZZZ</name>
<dbReference type="SUPFAM" id="SSF53335">
    <property type="entry name" value="S-adenosyl-L-methionine-dependent methyltransferases"/>
    <property type="match status" value="1"/>
</dbReference>
<dbReference type="EMBL" id="LAZR01014319">
    <property type="protein sequence ID" value="KKM18025.1"/>
    <property type="molecule type" value="Genomic_DNA"/>
</dbReference>
<feature type="transmembrane region" description="Helical" evidence="1">
    <location>
        <begin position="101"/>
        <end position="122"/>
    </location>
</feature>
<dbReference type="GO" id="GO:0008757">
    <property type="term" value="F:S-adenosylmethionine-dependent methyltransferase activity"/>
    <property type="evidence" value="ECO:0007669"/>
    <property type="project" value="InterPro"/>
</dbReference>
<dbReference type="Gene3D" id="3.40.50.150">
    <property type="entry name" value="Vaccinia Virus protein VP39"/>
    <property type="match status" value="1"/>
</dbReference>
<proteinExistence type="predicted"/>
<accession>A0A0F9KRP7</accession>
<dbReference type="InterPro" id="IPR052356">
    <property type="entry name" value="Thiol_S-MT"/>
</dbReference>
<feature type="transmembrane region" description="Helical" evidence="1">
    <location>
        <begin position="64"/>
        <end position="89"/>
    </location>
</feature>
<feature type="transmembrane region" description="Helical" evidence="1">
    <location>
        <begin position="143"/>
        <end position="168"/>
    </location>
</feature>
<keyword evidence="1" id="KW-0472">Membrane</keyword>
<protein>
    <recommendedName>
        <fullName evidence="2">Methyltransferase type 11 domain-containing protein</fullName>
    </recommendedName>
</protein>
<feature type="domain" description="Methyltransferase type 11" evidence="2">
    <location>
        <begin position="219"/>
        <end position="313"/>
    </location>
</feature>
<dbReference type="AlphaFoldDB" id="A0A0F9KRP7"/>
<evidence type="ECO:0000259" key="2">
    <source>
        <dbReference type="Pfam" id="PF08241"/>
    </source>
</evidence>
<sequence length="340" mass="36802">MIFIGLGASATAMGQALLRWRYELNLVGGGIIIVFGLFMIGAARVSVMERDFRFNLNIPGGQPAASYVLSLAFGFGWTPCIGPILGASLTASAASATMGEGVMLLAVYSAGLGIPFLIVAGFTDQIAGRLRAIGRIGRRLHQIAGVVMILMGVAMMTGQLSALSYWMLDTFPVLGRIGQQLMRFYERHLLPGLTHLAMRQDQLLPYRRRAVSGAKGRVLEIGIGSGLNLALYPEAVRQVVGVDPSPELLRRAAQASQGLTPTTEMIEGVAEALPLEDRSVDCVVATWTLCSVSEPEKVLAEIRRVLKPDGVFRFVEHGTAPEPGVQRWQRWLTPAWKRCA</sequence>
<dbReference type="Pfam" id="PF08241">
    <property type="entry name" value="Methyltransf_11"/>
    <property type="match status" value="1"/>
</dbReference>
<evidence type="ECO:0000313" key="3">
    <source>
        <dbReference type="EMBL" id="KKM18025.1"/>
    </source>
</evidence>
<organism evidence="3">
    <name type="scientific">marine sediment metagenome</name>
    <dbReference type="NCBI Taxonomy" id="412755"/>
    <lineage>
        <taxon>unclassified sequences</taxon>
        <taxon>metagenomes</taxon>
        <taxon>ecological metagenomes</taxon>
    </lineage>
</organism>